<dbReference type="EMBL" id="JAUJLE010000001">
    <property type="protein sequence ID" value="KAK1016281.1"/>
    <property type="molecule type" value="Genomic_DNA"/>
</dbReference>
<feature type="region of interest" description="Disordered" evidence="2">
    <location>
        <begin position="498"/>
        <end position="522"/>
    </location>
</feature>
<reference evidence="5" key="2">
    <citation type="submission" date="2023-06" db="EMBL/GenBank/DDBJ databases">
        <title>Black Yeasts Isolated from many extreme environments.</title>
        <authorList>
            <person name="Coleine C."/>
            <person name="Stajich J.E."/>
            <person name="Selbmann L."/>
        </authorList>
    </citation>
    <scope>NUCLEOTIDE SEQUENCE</scope>
    <source>
        <strain evidence="5">CCFEE 5200</strain>
    </source>
</reference>
<feature type="region of interest" description="Disordered" evidence="2">
    <location>
        <begin position="724"/>
        <end position="743"/>
    </location>
</feature>
<proteinExistence type="inferred from homology"/>
<feature type="compositionally biased region" description="Low complexity" evidence="2">
    <location>
        <begin position="510"/>
        <end position="522"/>
    </location>
</feature>
<dbReference type="GO" id="GO:0035658">
    <property type="term" value="C:Mon1-Ccz1 complex"/>
    <property type="evidence" value="ECO:0007669"/>
    <property type="project" value="InterPro"/>
</dbReference>
<feature type="region of interest" description="Disordered" evidence="2">
    <location>
        <begin position="858"/>
        <end position="894"/>
    </location>
</feature>
<dbReference type="PANTHER" id="PTHR13056">
    <property type="entry name" value="VACUOLAR FUSION PROTEIN CCZ1 HOMOLOG-RELATED"/>
    <property type="match status" value="1"/>
</dbReference>
<feature type="region of interest" description="Disordered" evidence="2">
    <location>
        <begin position="273"/>
        <end position="292"/>
    </location>
</feature>
<name>A0AAN6L451_9PEZI</name>
<dbReference type="GO" id="GO:0016192">
    <property type="term" value="P:vesicle-mediated transport"/>
    <property type="evidence" value="ECO:0007669"/>
    <property type="project" value="InterPro"/>
</dbReference>
<dbReference type="PANTHER" id="PTHR13056:SF0">
    <property type="entry name" value="VACUOLAR FUSION PROTEIN CCZ1 HOMOLOG-RELATED"/>
    <property type="match status" value="1"/>
</dbReference>
<dbReference type="Proteomes" id="UP001175353">
    <property type="component" value="Unassembled WGS sequence"/>
</dbReference>
<feature type="compositionally biased region" description="Low complexity" evidence="2">
    <location>
        <begin position="445"/>
        <end position="457"/>
    </location>
</feature>
<dbReference type="Proteomes" id="UP001168146">
    <property type="component" value="Unassembled WGS sequence"/>
</dbReference>
<comment type="caution">
    <text evidence="5">The sequence shown here is derived from an EMBL/GenBank/DDBJ whole genome shotgun (WGS) entry which is preliminary data.</text>
</comment>
<feature type="compositionally biased region" description="Polar residues" evidence="2">
    <location>
        <begin position="726"/>
        <end position="737"/>
    </location>
</feature>
<feature type="compositionally biased region" description="Polar residues" evidence="2">
    <location>
        <begin position="884"/>
        <end position="894"/>
    </location>
</feature>
<evidence type="ECO:0000313" key="4">
    <source>
        <dbReference type="EMBL" id="KAK0317377.1"/>
    </source>
</evidence>
<reference evidence="4" key="1">
    <citation type="submission" date="2021-12" db="EMBL/GenBank/DDBJ databases">
        <title>Black yeast isolated from Biological Soil Crust.</title>
        <authorList>
            <person name="Kurbessoian T."/>
        </authorList>
    </citation>
    <scope>NUCLEOTIDE SEQUENCE</scope>
    <source>
        <strain evidence="4">CCFEE 5208</strain>
    </source>
</reference>
<sequence>MSAQWPARLQPAQLAFLAIYNPALGPTDETFADQCVYWYSRKAAEARVAAKQSARKTPAGDDAAREDENEKLRQIGLAQGMVGFAKSFSKGKPVDSIETERSRVVLHDLEQGWWILASVDLTRLPSIPAATSELPKKGTEKAGSKASFEYSSREVSPPALLIRQLAQAHQIFLLHHGLSLDELFVRLRHDKFCSVLDRFWSRFTKHWDVLLHGNPAADVFGGLKLASGGELGFGVGEEAWGSGEREVLEDLAHRTEGLIDVIVSRFGEPAQAVASDDTSLPDSETLPWMGSGSQPAASDGVVFSGVGAIARPSLRTVSLWMRQIYTYGEYAYGVRDNPVRERRKRRPRKSPVEDSEPPVGDAPAPKAPLRLDPRKLRQRARKITASGQATEGAMSDGASGSDNATVLPEAPATTVQAKIESQDHAASSPAHKPLVPGVEKLDKQSASPPGSAAAPARAPRKADQDSNHTNPADADDTGTTWGVPDTYMKYLTFGISELAKPSKPQRPPVTKRTTTSKSTTATLTKNATEQFKAKTTAVRARAEDAPMMTHLDPMPDSEPLQARIAAQRRRENSGHFVIGLKGDLDEIPDDIEADMTDGSIHDDTGGPRTILRTLQIELVSPPERAVDDEETLNEALRRTASSAGSSSSPALKSLQRLRVLVYVHRPFMYCFLFEDRTSSLAYPGFYKELHRNLLPVHKPLLSSTNVAKVAQRIEASHSETVEDTASVRSVGSTNTLPSKGGSGVSGMRPIFDLIYDPRLLTVHTSIPNIPEPGTPAAEGLGLGASREQAALPAGWTRLDALNVHSQVLSTLHDVKGNKSEMERTSKTSRGWWVVWMRVPPSAGPAGIDALSNAERPVTAAAASSTTVMDSDHRDERENAEETLTGPSTWNHPSTYIPSVVEPREPADMHRMAFLVRKSSDAVTGPTAPKASTSSRVASGMWSTLTLRPAWDPTMAEDEKPVASASGSGWGPAALTGGMGVDARKYVEGLLSLNR</sequence>
<evidence type="ECO:0000256" key="2">
    <source>
        <dbReference type="SAM" id="MobiDB-lite"/>
    </source>
</evidence>
<gene>
    <name evidence="4" type="ORF">LTR82_011700</name>
    <name evidence="5" type="ORF">LTR91_000301</name>
</gene>
<evidence type="ECO:0000256" key="1">
    <source>
        <dbReference type="ARBA" id="ARBA00005352"/>
    </source>
</evidence>
<dbReference type="InterPro" id="IPR043987">
    <property type="entry name" value="CCZ1/INTU/HSP4_longin_1"/>
</dbReference>
<feature type="region of interest" description="Disordered" evidence="2">
    <location>
        <begin position="338"/>
        <end position="481"/>
    </location>
</feature>
<dbReference type="InterPro" id="IPR013176">
    <property type="entry name" value="Ccz1"/>
</dbReference>
<feature type="domain" description="CCZ1/INTU/HSP4 first Longin" evidence="3">
    <location>
        <begin position="15"/>
        <end position="127"/>
    </location>
</feature>
<comment type="similarity">
    <text evidence="1">Belongs to the CCZ1 family.</text>
</comment>
<organism evidence="5 6">
    <name type="scientific">Friedmanniomyces endolithicus</name>
    <dbReference type="NCBI Taxonomy" id="329885"/>
    <lineage>
        <taxon>Eukaryota</taxon>
        <taxon>Fungi</taxon>
        <taxon>Dikarya</taxon>
        <taxon>Ascomycota</taxon>
        <taxon>Pezizomycotina</taxon>
        <taxon>Dothideomycetes</taxon>
        <taxon>Dothideomycetidae</taxon>
        <taxon>Mycosphaerellales</taxon>
        <taxon>Teratosphaeriaceae</taxon>
        <taxon>Friedmanniomyces</taxon>
    </lineage>
</organism>
<evidence type="ECO:0000313" key="5">
    <source>
        <dbReference type="EMBL" id="KAK1016281.1"/>
    </source>
</evidence>
<dbReference type="AlphaFoldDB" id="A0AAN6L451"/>
<accession>A0AAN6L451</accession>
<dbReference type="Pfam" id="PF19031">
    <property type="entry name" value="Intu_longin_1"/>
    <property type="match status" value="1"/>
</dbReference>
<evidence type="ECO:0000259" key="3">
    <source>
        <dbReference type="Pfam" id="PF19031"/>
    </source>
</evidence>
<protein>
    <recommendedName>
        <fullName evidence="3">CCZ1/INTU/HSP4 first Longin domain-containing protein</fullName>
    </recommendedName>
</protein>
<keyword evidence="6" id="KW-1185">Reference proteome</keyword>
<evidence type="ECO:0000313" key="6">
    <source>
        <dbReference type="Proteomes" id="UP001175353"/>
    </source>
</evidence>
<dbReference type="EMBL" id="JASUXU010000044">
    <property type="protein sequence ID" value="KAK0317377.1"/>
    <property type="molecule type" value="Genomic_DNA"/>
</dbReference>